<comment type="caution">
    <text evidence="5">The sequence shown here is derived from an EMBL/GenBank/DDBJ whole genome shotgun (WGS) entry which is preliminary data.</text>
</comment>
<dbReference type="InterPro" id="IPR009057">
    <property type="entry name" value="Homeodomain-like_sf"/>
</dbReference>
<dbReference type="SUPFAM" id="SSF46689">
    <property type="entry name" value="Homeodomain-like"/>
    <property type="match status" value="2"/>
</dbReference>
<dbReference type="PROSITE" id="PS00041">
    <property type="entry name" value="HTH_ARAC_FAMILY_1"/>
    <property type="match status" value="1"/>
</dbReference>
<dbReference type="PRINTS" id="PR00032">
    <property type="entry name" value="HTHARAC"/>
</dbReference>
<gene>
    <name evidence="5" type="ORF">HBN54_004564</name>
</gene>
<dbReference type="InterPro" id="IPR018060">
    <property type="entry name" value="HTH_AraC"/>
</dbReference>
<keyword evidence="1" id="KW-0805">Transcription regulation</keyword>
<dbReference type="EMBL" id="JAAVTK010000026">
    <property type="protein sequence ID" value="NKI91941.1"/>
    <property type="molecule type" value="Genomic_DNA"/>
</dbReference>
<dbReference type="Pfam" id="PF12833">
    <property type="entry name" value="HTH_18"/>
    <property type="match status" value="1"/>
</dbReference>
<name>A0ABX1HRS1_9BACT</name>
<dbReference type="InterPro" id="IPR018062">
    <property type="entry name" value="HTH_AraC-typ_CS"/>
</dbReference>
<sequence length="314" mass="35607">MPPARVLNKSGVPKNTRLPFHFLMIIERKTFSYKEKVIIEKVLISAPYRYEAIFHNEGCFIQIRGAGTKLLSVEDSLLIENQEAVLMKCGTYFLDFINKIAGDTVEVLAIHLYPDILKQIYSTELPALIEKRAYAGKSTVIANESVISRYIESLEFYFQNPALVNDDLLELKIKELVLLLVQTKNAASILELVTDLYSSRNINIKNIIDLHKHSNLSIEELAALCSLSLSAFKRAFKKIYNDNPTHYFINEKLRKAKELLTISDLSIGEIAYESGFNDPLYFTRLFGKKEGVTPSNYRATHALHSPEGNDARVA</sequence>
<evidence type="ECO:0000256" key="1">
    <source>
        <dbReference type="ARBA" id="ARBA00023015"/>
    </source>
</evidence>
<dbReference type="Proteomes" id="UP000717634">
    <property type="component" value="Unassembled WGS sequence"/>
</dbReference>
<dbReference type="Gene3D" id="1.10.10.60">
    <property type="entry name" value="Homeodomain-like"/>
    <property type="match status" value="2"/>
</dbReference>
<keyword evidence="3" id="KW-0804">Transcription</keyword>
<feature type="domain" description="HTH araC/xylS-type" evidence="4">
    <location>
        <begin position="202"/>
        <end position="300"/>
    </location>
</feature>
<evidence type="ECO:0000313" key="6">
    <source>
        <dbReference type="Proteomes" id="UP000717634"/>
    </source>
</evidence>
<protein>
    <submittedName>
        <fullName evidence="5">AraC-like DNA-binding protein</fullName>
    </submittedName>
</protein>
<dbReference type="InterPro" id="IPR054015">
    <property type="entry name" value="ExsA-like_N"/>
</dbReference>
<accession>A0ABX1HRS1</accession>
<proteinExistence type="predicted"/>
<dbReference type="RefSeq" id="WP_210428154.1">
    <property type="nucleotide sequence ID" value="NZ_JAAVTK010000026.1"/>
</dbReference>
<dbReference type="SMART" id="SM00342">
    <property type="entry name" value="HTH_ARAC"/>
    <property type="match status" value="1"/>
</dbReference>
<dbReference type="Pfam" id="PF22200">
    <property type="entry name" value="ExsA_N"/>
    <property type="match status" value="1"/>
</dbReference>
<dbReference type="InterPro" id="IPR020449">
    <property type="entry name" value="Tscrpt_reg_AraC-type_HTH"/>
</dbReference>
<evidence type="ECO:0000259" key="4">
    <source>
        <dbReference type="PROSITE" id="PS01124"/>
    </source>
</evidence>
<dbReference type="PANTHER" id="PTHR43280:SF30">
    <property type="entry name" value="MMSAB OPERON REGULATORY PROTEIN"/>
    <property type="match status" value="1"/>
</dbReference>
<organism evidence="5 6">
    <name type="scientific">Hymenobacter artigasi</name>
    <dbReference type="NCBI Taxonomy" id="2719616"/>
    <lineage>
        <taxon>Bacteria</taxon>
        <taxon>Pseudomonadati</taxon>
        <taxon>Bacteroidota</taxon>
        <taxon>Cytophagia</taxon>
        <taxon>Cytophagales</taxon>
        <taxon>Hymenobacteraceae</taxon>
        <taxon>Hymenobacter</taxon>
    </lineage>
</organism>
<reference evidence="5 6" key="1">
    <citation type="submission" date="2020-03" db="EMBL/GenBank/DDBJ databases">
        <title>Genomic Encyclopedia of Type Strains, Phase IV (KMG-V): Genome sequencing to study the core and pangenomes of soil and plant-associated prokaryotes.</title>
        <authorList>
            <person name="Whitman W."/>
        </authorList>
    </citation>
    <scope>NUCLEOTIDE SEQUENCE [LARGE SCALE GENOMIC DNA]</scope>
    <source>
        <strain evidence="5 6">1B</strain>
    </source>
</reference>
<dbReference type="PANTHER" id="PTHR43280">
    <property type="entry name" value="ARAC-FAMILY TRANSCRIPTIONAL REGULATOR"/>
    <property type="match status" value="1"/>
</dbReference>
<evidence type="ECO:0000313" key="5">
    <source>
        <dbReference type="EMBL" id="NKI91941.1"/>
    </source>
</evidence>
<evidence type="ECO:0000256" key="3">
    <source>
        <dbReference type="ARBA" id="ARBA00023163"/>
    </source>
</evidence>
<keyword evidence="2" id="KW-0238">DNA-binding</keyword>
<dbReference type="PROSITE" id="PS01124">
    <property type="entry name" value="HTH_ARAC_FAMILY_2"/>
    <property type="match status" value="1"/>
</dbReference>
<keyword evidence="6" id="KW-1185">Reference proteome</keyword>
<evidence type="ECO:0000256" key="2">
    <source>
        <dbReference type="ARBA" id="ARBA00023125"/>
    </source>
</evidence>